<dbReference type="GeneID" id="29108970"/>
<dbReference type="OMA" id="PCAGCID"/>
<dbReference type="RefSeq" id="XP_018388984.1">
    <property type="nucleotide sequence ID" value="XM_018523376.1"/>
</dbReference>
<evidence type="ECO:0000256" key="1">
    <source>
        <dbReference type="SAM" id="SignalP"/>
    </source>
</evidence>
<dbReference type="VEuPathDB" id="FungiDB:CC77DRAFT_1005824"/>
<sequence length="105" mass="10313">MRFSTITVSVLAAGLAVASPNSIAKRESQEMTNVIAFAAQQADCSLFDCAAVVAAGACIAGALAVPGAVPAVLACVGGGAPSICPCAGCIDALNNFLVENNVCPE</sequence>
<dbReference type="EMBL" id="KV441472">
    <property type="protein sequence ID" value="OAG23563.1"/>
    <property type="molecule type" value="Genomic_DNA"/>
</dbReference>
<name>A0A177DV44_ALTAL</name>
<evidence type="ECO:0000313" key="2">
    <source>
        <dbReference type="EMBL" id="OAG23563.1"/>
    </source>
</evidence>
<keyword evidence="4" id="KW-1185">Reference proteome</keyword>
<feature type="chain" id="PRO_5040669953" description="Fungal calcium binding protein domain-containing protein" evidence="1">
    <location>
        <begin position="19"/>
        <end position="105"/>
    </location>
</feature>
<reference evidence="2 4" key="1">
    <citation type="submission" date="2016-05" db="EMBL/GenBank/DDBJ databases">
        <title>Comparative analysis of secretome profiles of manganese(II)-oxidizing ascomycete fungi.</title>
        <authorList>
            <consortium name="DOE Joint Genome Institute"/>
            <person name="Zeiner C.A."/>
            <person name="Purvine S.O."/>
            <person name="Zink E.M."/>
            <person name="Wu S."/>
            <person name="Pasa-Tolic L."/>
            <person name="Chaput D.L."/>
            <person name="Haridas S."/>
            <person name="Grigoriev I.V."/>
            <person name="Santelli C.M."/>
            <person name="Hansel C.M."/>
        </authorList>
    </citation>
    <scope>NUCLEOTIDE SEQUENCE [LARGE SCALE GENOMIC DNA]</scope>
    <source>
        <strain evidence="2 4">SRC1lrK2f</strain>
    </source>
</reference>
<keyword evidence="1" id="KW-0732">Signal</keyword>
<dbReference type="KEGG" id="aalt:CC77DRAFT_1005824"/>
<dbReference type="Proteomes" id="UP000291422">
    <property type="component" value="Unassembled WGS sequence"/>
</dbReference>
<feature type="signal peptide" evidence="1">
    <location>
        <begin position="1"/>
        <end position="18"/>
    </location>
</feature>
<organism evidence="2 4">
    <name type="scientific">Alternaria alternata</name>
    <name type="common">Alternaria rot fungus</name>
    <name type="synonym">Torula alternata</name>
    <dbReference type="NCBI Taxonomy" id="5599"/>
    <lineage>
        <taxon>Eukaryota</taxon>
        <taxon>Fungi</taxon>
        <taxon>Dikarya</taxon>
        <taxon>Ascomycota</taxon>
        <taxon>Pezizomycotina</taxon>
        <taxon>Dothideomycetes</taxon>
        <taxon>Pleosporomycetidae</taxon>
        <taxon>Pleosporales</taxon>
        <taxon>Pleosporineae</taxon>
        <taxon>Pleosporaceae</taxon>
        <taxon>Alternaria</taxon>
        <taxon>Alternaria sect. Alternaria</taxon>
        <taxon>Alternaria alternata complex</taxon>
    </lineage>
</organism>
<reference evidence="5" key="2">
    <citation type="journal article" date="2019" name="bioRxiv">
        <title>Genomics, evolutionary history and diagnostics of the Alternaria alternata species group including apple and Asian pear pathotypes.</title>
        <authorList>
            <person name="Armitage A.D."/>
            <person name="Cockerton H.M."/>
            <person name="Sreenivasaprasad S."/>
            <person name="Woodhall J.W."/>
            <person name="Lane C.R."/>
            <person name="Harrison R.J."/>
            <person name="Clarkson J.P."/>
        </authorList>
    </citation>
    <scope>NUCLEOTIDE SEQUENCE [LARGE SCALE GENOMIC DNA]</scope>
    <source>
        <strain evidence="5">FERA 1177</strain>
    </source>
</reference>
<dbReference type="Proteomes" id="UP000077248">
    <property type="component" value="Unassembled WGS sequence"/>
</dbReference>
<evidence type="ECO:0000313" key="4">
    <source>
        <dbReference type="Proteomes" id="UP000077248"/>
    </source>
</evidence>
<gene>
    <name evidence="3" type="ORF">AA0117_g868</name>
    <name evidence="2" type="ORF">CC77DRAFT_1005824</name>
</gene>
<proteinExistence type="predicted"/>
<protein>
    <recommendedName>
        <fullName evidence="6">Fungal calcium binding protein domain-containing protein</fullName>
    </recommendedName>
</protein>
<dbReference type="EMBL" id="PDXD01000001">
    <property type="protein sequence ID" value="RYN83499.1"/>
    <property type="molecule type" value="Genomic_DNA"/>
</dbReference>
<evidence type="ECO:0008006" key="6">
    <source>
        <dbReference type="Google" id="ProtNLM"/>
    </source>
</evidence>
<evidence type="ECO:0000313" key="3">
    <source>
        <dbReference type="EMBL" id="RYN83499.1"/>
    </source>
</evidence>
<reference evidence="3" key="3">
    <citation type="journal article" date="2019" name="J. ISSAAS">
        <title>Genomics, evolutionary history and diagnostics of the Alternaria alternata species group including apple and Asian pear pathotypes.</title>
        <authorList>
            <person name="Armitage A.D."/>
            <person name="Cockerton H.M."/>
            <person name="Sreenivasaprasad S."/>
            <person name="Woodhall J."/>
            <person name="Lane C."/>
            <person name="Harrison R.J."/>
            <person name="Clarkson J.P."/>
        </authorList>
    </citation>
    <scope>NUCLEOTIDE SEQUENCE</scope>
    <source>
        <strain evidence="3">FERA 1177</strain>
    </source>
</reference>
<dbReference type="AlphaFoldDB" id="A0A177DV44"/>
<accession>A0A177DV44</accession>
<evidence type="ECO:0000313" key="5">
    <source>
        <dbReference type="Proteomes" id="UP000291422"/>
    </source>
</evidence>